<organism evidence="2 3">
    <name type="scientific">Parascedosporium putredinis</name>
    <dbReference type="NCBI Taxonomy" id="1442378"/>
    <lineage>
        <taxon>Eukaryota</taxon>
        <taxon>Fungi</taxon>
        <taxon>Dikarya</taxon>
        <taxon>Ascomycota</taxon>
        <taxon>Pezizomycotina</taxon>
        <taxon>Sordariomycetes</taxon>
        <taxon>Hypocreomycetidae</taxon>
        <taxon>Microascales</taxon>
        <taxon>Microascaceae</taxon>
        <taxon>Parascedosporium</taxon>
    </lineage>
</organism>
<dbReference type="Proteomes" id="UP000838763">
    <property type="component" value="Unassembled WGS sequence"/>
</dbReference>
<feature type="compositionally biased region" description="Basic and acidic residues" evidence="1">
    <location>
        <begin position="83"/>
        <end position="96"/>
    </location>
</feature>
<feature type="compositionally biased region" description="Low complexity" evidence="1">
    <location>
        <begin position="205"/>
        <end position="217"/>
    </location>
</feature>
<dbReference type="OrthoDB" id="624345at2759"/>
<feature type="compositionally biased region" description="Basic and acidic residues" evidence="1">
    <location>
        <begin position="233"/>
        <end position="244"/>
    </location>
</feature>
<sequence>MSGAFRPVNSSLQNTDAKTDMTSPTTPRPAGAPTLDQPRHVEDATTPTRASFKASLSAQKPLPSSPFPQAVQVPNSAPPGSQFHEREGSTQAKSEDIEMEGTSSGPTDPSMAGTESIEEEPCSDDEESVNADGSKSGKKKKSQRLDNLRQHAQTVHINEDIPIDSLAATGSRYQRQIRTDRVRPTGRARASTAGSVGGPIRGHSKSLSTSSITSMSSVGRRDSISTTASTTDDAWRRRTWHPDSRNFVPPTNTLNSVANSDNAQLNPPAPMTNGPPNRNSNIRLPGIESFDSVAHPVTPPRRPASPMMVDAEMVSPQHPDDERRNHSQWDMGLHRGLTRLDISKHNTPPNDSAGAWANETERAMQAQAEQARAHPPTVRFQVEPQPMAPLPPRAAPRGYHQHTLSAPSITTARESKRHGWYHGPMNTHSEAPELHAEPRQPRVDRMVHPNIAAFSGFPAREHPQPSQQNPQQNKPASPDSLRRLEALVAVATSEGKTAAAY</sequence>
<protein>
    <submittedName>
        <fullName evidence="2">Uncharacterized protein</fullName>
    </submittedName>
</protein>
<keyword evidence="3" id="KW-1185">Reference proteome</keyword>
<feature type="compositionally biased region" description="Low complexity" evidence="1">
    <location>
        <begin position="464"/>
        <end position="478"/>
    </location>
</feature>
<feature type="compositionally biased region" description="Polar residues" evidence="1">
    <location>
        <begin position="45"/>
        <end position="58"/>
    </location>
</feature>
<accession>A0A9P1GWS1</accession>
<feature type="region of interest" description="Disordered" evidence="1">
    <location>
        <begin position="181"/>
        <end position="284"/>
    </location>
</feature>
<gene>
    <name evidence="2" type="ORF">PPNO1_LOCUS1529</name>
</gene>
<comment type="caution">
    <text evidence="2">The sequence shown here is derived from an EMBL/GenBank/DDBJ whole genome shotgun (WGS) entry which is preliminary data.</text>
</comment>
<feature type="compositionally biased region" description="Polar residues" evidence="1">
    <location>
        <begin position="249"/>
        <end position="265"/>
    </location>
</feature>
<evidence type="ECO:0000313" key="2">
    <source>
        <dbReference type="EMBL" id="CAI4211755.1"/>
    </source>
</evidence>
<evidence type="ECO:0000256" key="1">
    <source>
        <dbReference type="SAM" id="MobiDB-lite"/>
    </source>
</evidence>
<feature type="region of interest" description="Disordered" evidence="1">
    <location>
        <begin position="456"/>
        <end position="484"/>
    </location>
</feature>
<feature type="compositionally biased region" description="Acidic residues" evidence="1">
    <location>
        <begin position="116"/>
        <end position="129"/>
    </location>
</feature>
<evidence type="ECO:0000313" key="3">
    <source>
        <dbReference type="Proteomes" id="UP000838763"/>
    </source>
</evidence>
<dbReference type="EMBL" id="CALLCH030000002">
    <property type="protein sequence ID" value="CAI4211755.1"/>
    <property type="molecule type" value="Genomic_DNA"/>
</dbReference>
<dbReference type="AlphaFoldDB" id="A0A9P1GWS1"/>
<reference evidence="2" key="1">
    <citation type="submission" date="2022-11" db="EMBL/GenBank/DDBJ databases">
        <authorList>
            <person name="Scott C."/>
            <person name="Bruce N."/>
        </authorList>
    </citation>
    <scope>NUCLEOTIDE SEQUENCE</scope>
</reference>
<feature type="region of interest" description="Disordered" evidence="1">
    <location>
        <begin position="1"/>
        <end position="157"/>
    </location>
</feature>
<name>A0A9P1GWS1_9PEZI</name>
<feature type="compositionally biased region" description="Polar residues" evidence="1">
    <location>
        <begin position="8"/>
        <end position="25"/>
    </location>
</feature>
<proteinExistence type="predicted"/>